<dbReference type="GO" id="GO:0009401">
    <property type="term" value="P:phosphoenolpyruvate-dependent sugar phosphotransferase system"/>
    <property type="evidence" value="ECO:0007669"/>
    <property type="project" value="InterPro"/>
</dbReference>
<keyword evidence="2" id="KW-0677">Repeat</keyword>
<dbReference type="SUPFAM" id="SSF46785">
    <property type="entry name" value="Winged helix' DNA-binding domain"/>
    <property type="match status" value="1"/>
</dbReference>
<sequence>MLFSRREKQLLDLWLLNASPLSINYLSEKLDVSTRTIYREINKLSESLEAFQISILNDSEGFFLQGSPEAFVKLRQEVEQTEVELTTAERQTLLSILLLIQKDQLKVKNIAEYFKVSTSTVQADLEAIEDLFEEYKIQLIRRKNSQIDIIGKETDIRLIVSTIISNELNEYDFFSLFTKEQHLKLHKFEQTNHRFLQLLDPNALHSAYQAIRHNQYYSFDDVSDAQLRGLTIFLTITIMRLNQGHQITNEDISPAEYSHVRDSSIKLATYLFDVLDNMKVVESISKFEIDFLAIHIEGINFPFKIVFSEDYDIELSYKVQRLIREVSSEFQVNFTNDDNLSKNLLAHLSAALSRKQLVTLSEADSLLEKVRSAYPVLSKVIEKHLATIFAPIQFSPVEVMYVVIHFASVYEREMKLDRLNVLIVCSGGIGTAKILESRLKRYIPSIQNITLCKSSQLNRMPIESFDIILSTIFLDSFDADYTVVSPLLMEDEIEVIKKKIEQLRIQLSETDYTRKSPEAIIDFNEISTHVDIIKELIEQFELETIDNDAEMETTIRKVISSLPRALSLVQLERIVNKLVLRLDKGPIGLPNTRMALFHTVDAAVTKPYFSVFDLKQSLEMMSMNRQPMQVSRMLLMIGPEPLSPEDQKILGYLSSSIVESVFNLKVFDEGSEEMIRHYLNTIYIDYMRELIKLEEY</sequence>
<keyword evidence="1" id="KW-0808">Transferase</keyword>
<reference evidence="9 10" key="1">
    <citation type="journal article" date="2020" name="Biotechnol. Biofuels">
        <title>New insights from the biogas microbiome by comprehensive genome-resolved metagenomics of nearly 1600 species originating from multiple anaerobic digesters.</title>
        <authorList>
            <person name="Campanaro S."/>
            <person name="Treu L."/>
            <person name="Rodriguez-R L.M."/>
            <person name="Kovalovszki A."/>
            <person name="Ziels R.M."/>
            <person name="Maus I."/>
            <person name="Zhu X."/>
            <person name="Kougias P.G."/>
            <person name="Basile A."/>
            <person name="Luo G."/>
            <person name="Schluter A."/>
            <person name="Konstantinidis K.T."/>
            <person name="Angelidaki I."/>
        </authorList>
    </citation>
    <scope>NUCLEOTIDE SEQUENCE [LARGE SCALE GENOMIC DNA]</scope>
    <source>
        <strain evidence="9">AS23ysBPME_34</strain>
    </source>
</reference>
<dbReference type="Proteomes" id="UP000541058">
    <property type="component" value="Unassembled WGS sequence"/>
</dbReference>
<evidence type="ECO:0000256" key="2">
    <source>
        <dbReference type="ARBA" id="ARBA00022737"/>
    </source>
</evidence>
<dbReference type="PANTHER" id="PTHR30185:SF18">
    <property type="entry name" value="TRANSCRIPTIONAL REGULATOR MTLR"/>
    <property type="match status" value="1"/>
</dbReference>
<dbReference type="InterPro" id="IPR036390">
    <property type="entry name" value="WH_DNA-bd_sf"/>
</dbReference>
<dbReference type="InterPro" id="IPR002178">
    <property type="entry name" value="PTS_EIIA_type-2_dom"/>
</dbReference>
<dbReference type="InterPro" id="IPR036095">
    <property type="entry name" value="PTS_EIIB-like_sf"/>
</dbReference>
<dbReference type="Gene3D" id="3.40.930.10">
    <property type="entry name" value="Mannitol-specific EII, Chain A"/>
    <property type="match status" value="1"/>
</dbReference>
<dbReference type="SUPFAM" id="SSF52794">
    <property type="entry name" value="PTS system IIB component-like"/>
    <property type="match status" value="1"/>
</dbReference>
<dbReference type="GO" id="GO:0006355">
    <property type="term" value="P:regulation of DNA-templated transcription"/>
    <property type="evidence" value="ECO:0007669"/>
    <property type="project" value="InterPro"/>
</dbReference>
<evidence type="ECO:0000313" key="10">
    <source>
        <dbReference type="Proteomes" id="UP000541058"/>
    </source>
</evidence>
<dbReference type="GO" id="GO:0008982">
    <property type="term" value="F:protein-N(PI)-phosphohistidine-sugar phosphotransferase activity"/>
    <property type="evidence" value="ECO:0007669"/>
    <property type="project" value="InterPro"/>
</dbReference>
<dbReference type="Pfam" id="PF08279">
    <property type="entry name" value="HTH_11"/>
    <property type="match status" value="1"/>
</dbReference>
<keyword evidence="3" id="KW-0805">Transcription regulation</keyword>
<evidence type="ECO:0000259" key="6">
    <source>
        <dbReference type="PROSITE" id="PS51094"/>
    </source>
</evidence>
<proteinExistence type="predicted"/>
<dbReference type="InterPro" id="IPR011608">
    <property type="entry name" value="PRD"/>
</dbReference>
<organism evidence="9 10">
    <name type="scientific">Globicatella sulfidifaciens</name>
    <dbReference type="NCBI Taxonomy" id="136093"/>
    <lineage>
        <taxon>Bacteria</taxon>
        <taxon>Bacillati</taxon>
        <taxon>Bacillota</taxon>
        <taxon>Bacilli</taxon>
        <taxon>Lactobacillales</taxon>
        <taxon>Aerococcaceae</taxon>
        <taxon>Globicatella</taxon>
    </lineage>
</organism>
<dbReference type="InterPro" id="IPR036388">
    <property type="entry name" value="WH-like_DNA-bd_sf"/>
</dbReference>
<gene>
    <name evidence="9" type="ORF">GX355_04500</name>
</gene>
<dbReference type="SUPFAM" id="SSF63520">
    <property type="entry name" value="PTS-regulatory domain, PRD"/>
    <property type="match status" value="1"/>
</dbReference>
<accession>A0A7X8GZW5</accession>
<dbReference type="RefSeq" id="WP_276647449.1">
    <property type="nucleotide sequence ID" value="NZ_JAAYSM010000138.1"/>
</dbReference>
<name>A0A7X8GZW5_9LACT</name>
<evidence type="ECO:0000256" key="3">
    <source>
        <dbReference type="ARBA" id="ARBA00023015"/>
    </source>
</evidence>
<dbReference type="PROSITE" id="PS51372">
    <property type="entry name" value="PRD_2"/>
    <property type="match status" value="1"/>
</dbReference>
<dbReference type="PROSITE" id="PS51094">
    <property type="entry name" value="PTS_EIIA_TYPE_2"/>
    <property type="match status" value="1"/>
</dbReference>
<dbReference type="AlphaFoldDB" id="A0A7X8GZW5"/>
<keyword evidence="4" id="KW-0010">Activator</keyword>
<dbReference type="SUPFAM" id="SSF55804">
    <property type="entry name" value="Phoshotransferase/anion transport protein"/>
    <property type="match status" value="1"/>
</dbReference>
<keyword evidence="5" id="KW-0804">Transcription</keyword>
<dbReference type="Gene3D" id="1.10.1790.10">
    <property type="entry name" value="PRD domain"/>
    <property type="match status" value="1"/>
</dbReference>
<dbReference type="EMBL" id="JAAYSM010000138">
    <property type="protein sequence ID" value="NLJ18103.1"/>
    <property type="molecule type" value="Genomic_DNA"/>
</dbReference>
<dbReference type="Gene3D" id="3.40.50.2300">
    <property type="match status" value="1"/>
</dbReference>
<feature type="domain" description="PTS EIIA type-2" evidence="6">
    <location>
        <begin position="535"/>
        <end position="682"/>
    </location>
</feature>
<evidence type="ECO:0000256" key="1">
    <source>
        <dbReference type="ARBA" id="ARBA00022679"/>
    </source>
</evidence>
<dbReference type="Pfam" id="PF05043">
    <property type="entry name" value="Mga"/>
    <property type="match status" value="1"/>
</dbReference>
<dbReference type="InterPro" id="IPR036634">
    <property type="entry name" value="PRD_sf"/>
</dbReference>
<dbReference type="PROSITE" id="PS51099">
    <property type="entry name" value="PTS_EIIB_TYPE_2"/>
    <property type="match status" value="1"/>
</dbReference>
<protein>
    <submittedName>
        <fullName evidence="9">Transcription antiterminator</fullName>
    </submittedName>
</protein>
<comment type="caution">
    <text evidence="9">The sequence shown here is derived from an EMBL/GenBank/DDBJ whole genome shotgun (WGS) entry which is preliminary data.</text>
</comment>
<dbReference type="Gene3D" id="1.10.10.10">
    <property type="entry name" value="Winged helix-like DNA-binding domain superfamily/Winged helix DNA-binding domain"/>
    <property type="match status" value="2"/>
</dbReference>
<dbReference type="InterPro" id="IPR013011">
    <property type="entry name" value="PTS_EIIB_2"/>
</dbReference>
<evidence type="ECO:0000259" key="8">
    <source>
        <dbReference type="PROSITE" id="PS51372"/>
    </source>
</evidence>
<dbReference type="InterPro" id="IPR007737">
    <property type="entry name" value="Mga_HTH"/>
</dbReference>
<dbReference type="InterPro" id="IPR013196">
    <property type="entry name" value="HTH_11"/>
</dbReference>
<evidence type="ECO:0000256" key="4">
    <source>
        <dbReference type="ARBA" id="ARBA00023159"/>
    </source>
</evidence>
<feature type="domain" description="PTS EIIB type-2" evidence="7">
    <location>
        <begin position="419"/>
        <end position="508"/>
    </location>
</feature>
<dbReference type="Pfam" id="PF00874">
    <property type="entry name" value="PRD"/>
    <property type="match status" value="1"/>
</dbReference>
<dbReference type="CDD" id="cd05568">
    <property type="entry name" value="PTS_IIB_bgl_like"/>
    <property type="match status" value="1"/>
</dbReference>
<dbReference type="InterPro" id="IPR050661">
    <property type="entry name" value="BglG_antiterminators"/>
</dbReference>
<feature type="domain" description="PRD" evidence="8">
    <location>
        <begin position="310"/>
        <end position="416"/>
    </location>
</feature>
<dbReference type="InterPro" id="IPR016152">
    <property type="entry name" value="PTrfase/Anion_transptr"/>
</dbReference>
<evidence type="ECO:0000256" key="5">
    <source>
        <dbReference type="ARBA" id="ARBA00023163"/>
    </source>
</evidence>
<evidence type="ECO:0000313" key="9">
    <source>
        <dbReference type="EMBL" id="NLJ18103.1"/>
    </source>
</evidence>
<dbReference type="PANTHER" id="PTHR30185">
    <property type="entry name" value="CRYPTIC BETA-GLUCOSIDE BGL OPERON ANTITERMINATOR"/>
    <property type="match status" value="1"/>
</dbReference>
<evidence type="ECO:0000259" key="7">
    <source>
        <dbReference type="PROSITE" id="PS51099"/>
    </source>
</evidence>